<name>A0A0F7DBK5_9EURY</name>
<dbReference type="HOGENOM" id="CLU_034084_2_1_2"/>
<proteinExistence type="predicted"/>
<evidence type="ECO:0000313" key="8">
    <source>
        <dbReference type="Proteomes" id="UP000034723"/>
    </source>
</evidence>
<reference evidence="7 8" key="1">
    <citation type="submission" date="2015-04" db="EMBL/GenBank/DDBJ databases">
        <title>The complete genome sequence of the hyperthermophilic, obligate iron-reducing archaeon Geoglobus ahangari strain 234T.</title>
        <authorList>
            <person name="Manzella M.P."/>
            <person name="Holmes D.E."/>
            <person name="Rocheleau J.M."/>
            <person name="Chung A."/>
            <person name="Reguera G."/>
            <person name="Kashefi K."/>
        </authorList>
    </citation>
    <scope>NUCLEOTIDE SEQUENCE [LARGE SCALE GENOMIC DNA]</scope>
    <source>
        <strain evidence="7 8">234</strain>
    </source>
</reference>
<dbReference type="InterPro" id="IPR052032">
    <property type="entry name" value="ATP-dep_AA_Ligase"/>
</dbReference>
<evidence type="ECO:0000256" key="2">
    <source>
        <dbReference type="ARBA" id="ARBA00022598"/>
    </source>
</evidence>
<dbReference type="Pfam" id="PF15632">
    <property type="entry name" value="ATPgrasp_Ter"/>
    <property type="match status" value="1"/>
</dbReference>
<keyword evidence="4 5" id="KW-0067">ATP-binding</keyword>
<dbReference type="PANTHER" id="PTHR43585:SF2">
    <property type="entry name" value="ATP-GRASP ENZYME FSQD"/>
    <property type="match status" value="1"/>
</dbReference>
<evidence type="ECO:0000313" key="7">
    <source>
        <dbReference type="EMBL" id="AKG91251.1"/>
    </source>
</evidence>
<dbReference type="FunCoup" id="A0A0F7DBK5">
    <property type="interactions" value="65"/>
</dbReference>
<evidence type="ECO:0000256" key="3">
    <source>
        <dbReference type="ARBA" id="ARBA00022741"/>
    </source>
</evidence>
<evidence type="ECO:0000256" key="1">
    <source>
        <dbReference type="ARBA" id="ARBA00001936"/>
    </source>
</evidence>
<dbReference type="PANTHER" id="PTHR43585">
    <property type="entry name" value="FUMIPYRROLE BIOSYNTHESIS PROTEIN C"/>
    <property type="match status" value="1"/>
</dbReference>
<dbReference type="RefSeq" id="WP_048095742.1">
    <property type="nucleotide sequence ID" value="NZ_CP011267.1"/>
</dbReference>
<dbReference type="SUPFAM" id="SSF56059">
    <property type="entry name" value="Glutathione synthetase ATP-binding domain-like"/>
    <property type="match status" value="1"/>
</dbReference>
<dbReference type="GO" id="GO:0005524">
    <property type="term" value="F:ATP binding"/>
    <property type="evidence" value="ECO:0007669"/>
    <property type="project" value="UniProtKB-UniRule"/>
</dbReference>
<dbReference type="InterPro" id="IPR005479">
    <property type="entry name" value="CPAse_ATP-bd"/>
</dbReference>
<evidence type="ECO:0000256" key="5">
    <source>
        <dbReference type="PROSITE-ProRule" id="PRU00409"/>
    </source>
</evidence>
<dbReference type="STRING" id="113653.GAH_01458"/>
<evidence type="ECO:0000256" key="4">
    <source>
        <dbReference type="ARBA" id="ARBA00022840"/>
    </source>
</evidence>
<comment type="cofactor">
    <cofactor evidence="1">
        <name>Mn(2+)</name>
        <dbReference type="ChEBI" id="CHEBI:29035"/>
    </cofactor>
</comment>
<dbReference type="Gene3D" id="3.30.1490.20">
    <property type="entry name" value="ATP-grasp fold, A domain"/>
    <property type="match status" value="1"/>
</dbReference>
<evidence type="ECO:0000259" key="6">
    <source>
        <dbReference type="PROSITE" id="PS50975"/>
    </source>
</evidence>
<dbReference type="InterPro" id="IPR013815">
    <property type="entry name" value="ATP_grasp_subdomain_1"/>
</dbReference>
<dbReference type="Gene3D" id="3.30.470.20">
    <property type="entry name" value="ATP-grasp fold, B domain"/>
    <property type="match status" value="1"/>
</dbReference>
<keyword evidence="3 5" id="KW-0547">Nucleotide-binding</keyword>
<dbReference type="GO" id="GO:0016874">
    <property type="term" value="F:ligase activity"/>
    <property type="evidence" value="ECO:0007669"/>
    <property type="project" value="UniProtKB-KW"/>
</dbReference>
<dbReference type="InParanoid" id="A0A0F7DBK5"/>
<keyword evidence="2" id="KW-0436">Ligase</keyword>
<dbReference type="AlphaFoldDB" id="A0A0F7DBK5"/>
<dbReference type="PROSITE" id="PS50975">
    <property type="entry name" value="ATP_GRASP"/>
    <property type="match status" value="1"/>
</dbReference>
<dbReference type="KEGG" id="gah:GAH_01458"/>
<dbReference type="EMBL" id="CP011267">
    <property type="protein sequence ID" value="AKG91251.1"/>
    <property type="molecule type" value="Genomic_DNA"/>
</dbReference>
<dbReference type="GO" id="GO:0046872">
    <property type="term" value="F:metal ion binding"/>
    <property type="evidence" value="ECO:0007669"/>
    <property type="project" value="InterPro"/>
</dbReference>
<dbReference type="GeneID" id="24804028"/>
<keyword evidence="8" id="KW-1185">Reference proteome</keyword>
<dbReference type="PROSITE" id="PS00867">
    <property type="entry name" value="CPSASE_2"/>
    <property type="match status" value="1"/>
</dbReference>
<accession>A0A0F7DBK5</accession>
<gene>
    <name evidence="7" type="ORF">GAH_01458</name>
</gene>
<feature type="domain" description="ATP-grasp" evidence="6">
    <location>
        <begin position="119"/>
        <end position="299"/>
    </location>
</feature>
<protein>
    <submittedName>
        <fullName evidence="7">Putative ATP-grasp enzyme</fullName>
    </submittedName>
</protein>
<organism evidence="7 8">
    <name type="scientific">Geoglobus ahangari</name>
    <dbReference type="NCBI Taxonomy" id="113653"/>
    <lineage>
        <taxon>Archaea</taxon>
        <taxon>Methanobacteriati</taxon>
        <taxon>Methanobacteriota</taxon>
        <taxon>Archaeoglobi</taxon>
        <taxon>Archaeoglobales</taxon>
        <taxon>Archaeoglobaceae</taxon>
        <taxon>Geoglobus</taxon>
    </lineage>
</organism>
<dbReference type="InterPro" id="IPR011761">
    <property type="entry name" value="ATP-grasp"/>
</dbReference>
<dbReference type="OrthoDB" id="11959at2157"/>
<sequence>MKTKVLVSDGDHKNALAILRTFRNKYEVDVTTPFPKFLTLTAYSRYVKNVFVVNDENEDIYQKRLFSILARNKYDVFLPVGLKTYIISSKFRDELLGIVNSLVPTWDSMKIAYNKDATMEFAKKIGIPVPKTIVVRGEEDIRELENFPIVLKSSDEAGKFIRYCNDVNELRSGFWQLRSESKTEVIAQEYIRGYGVGFYSVCKGGKMYAVFMHRRLKEFPITGGPSAVAESFYSKKLFKYGKKICKKLKWTGPIMAEFKYSPEKDEFYLIEINPKLWGSLDLTISAGVNIPEIIMDLAMGNDPEPIKTYKKVKFRWVFPDELKVLMSGGETISEFLRIDKATYTNVSLKDPLPTMFQMAQGFVFGTIVLLSRKRKFPHGVVKT</sequence>
<dbReference type="Proteomes" id="UP000034723">
    <property type="component" value="Chromosome"/>
</dbReference>